<evidence type="ECO:0000256" key="2">
    <source>
        <dbReference type="SAM" id="MobiDB-lite"/>
    </source>
</evidence>
<keyword evidence="1" id="KW-0479">Metal-binding</keyword>
<feature type="domain" description="RING-type" evidence="3">
    <location>
        <begin position="38"/>
        <end position="78"/>
    </location>
</feature>
<keyword evidence="1" id="KW-0863">Zinc-finger</keyword>
<feature type="region of interest" description="Disordered" evidence="2">
    <location>
        <begin position="254"/>
        <end position="299"/>
    </location>
</feature>
<dbReference type="Gene3D" id="3.30.40.10">
    <property type="entry name" value="Zinc/RING finger domain, C3HC4 (zinc finger)"/>
    <property type="match status" value="1"/>
</dbReference>
<dbReference type="InterPro" id="IPR001841">
    <property type="entry name" value="Znf_RING"/>
</dbReference>
<feature type="compositionally biased region" description="Polar residues" evidence="2">
    <location>
        <begin position="254"/>
        <end position="267"/>
    </location>
</feature>
<dbReference type="SUPFAM" id="SSF57850">
    <property type="entry name" value="RING/U-box"/>
    <property type="match status" value="1"/>
</dbReference>
<comment type="caution">
    <text evidence="4">The sequence shown here is derived from an EMBL/GenBank/DDBJ whole genome shotgun (WGS) entry which is preliminary data.</text>
</comment>
<evidence type="ECO:0000313" key="5">
    <source>
        <dbReference type="Proteomes" id="UP001281761"/>
    </source>
</evidence>
<dbReference type="SMART" id="SM00184">
    <property type="entry name" value="RING"/>
    <property type="match status" value="1"/>
</dbReference>
<dbReference type="Proteomes" id="UP001281761">
    <property type="component" value="Unassembled WGS sequence"/>
</dbReference>
<gene>
    <name evidence="4" type="ORF">BLNAU_12585</name>
</gene>
<feature type="compositionally biased region" description="Polar residues" evidence="2">
    <location>
        <begin position="319"/>
        <end position="351"/>
    </location>
</feature>
<organism evidence="4 5">
    <name type="scientific">Blattamonas nauphoetae</name>
    <dbReference type="NCBI Taxonomy" id="2049346"/>
    <lineage>
        <taxon>Eukaryota</taxon>
        <taxon>Metamonada</taxon>
        <taxon>Preaxostyla</taxon>
        <taxon>Oxymonadida</taxon>
        <taxon>Blattamonas</taxon>
    </lineage>
</organism>
<dbReference type="Pfam" id="PF13639">
    <property type="entry name" value="zf-RING_2"/>
    <property type="match status" value="1"/>
</dbReference>
<name>A0ABQ9XNV5_9EUKA</name>
<reference evidence="4 5" key="1">
    <citation type="journal article" date="2022" name="bioRxiv">
        <title>Genomics of Preaxostyla Flagellates Illuminates Evolutionary Transitions and the Path Towards Mitochondrial Loss.</title>
        <authorList>
            <person name="Novak L.V.F."/>
            <person name="Treitli S.C."/>
            <person name="Pyrih J."/>
            <person name="Halakuc P."/>
            <person name="Pipaliya S.V."/>
            <person name="Vacek V."/>
            <person name="Brzon O."/>
            <person name="Soukal P."/>
            <person name="Eme L."/>
            <person name="Dacks J.B."/>
            <person name="Karnkowska A."/>
            <person name="Elias M."/>
            <person name="Hampl V."/>
        </authorList>
    </citation>
    <scope>NUCLEOTIDE SEQUENCE [LARGE SCALE GENOMIC DNA]</scope>
    <source>
        <strain evidence="4">NAU3</strain>
        <tissue evidence="4">Gut</tissue>
    </source>
</reference>
<proteinExistence type="predicted"/>
<evidence type="ECO:0000256" key="1">
    <source>
        <dbReference type="PROSITE-ProRule" id="PRU00175"/>
    </source>
</evidence>
<feature type="region of interest" description="Disordered" evidence="2">
    <location>
        <begin position="319"/>
        <end position="358"/>
    </location>
</feature>
<sequence>MDIDHNETLIPIASQQAITQEDDLFGRDFPREHTTSFCSICQIQDESIFLHLECGHTFHQLCILQWLHFDRMKCPNCNHPVALTHSRDILWSIRNVALSCEPTPEGMRIRQNGWYNIQLAVNTPPNVEIQRVKYVFHPAFNIPRLVMDKPPFDLLVKLCSSNVLVLVEIRFKWRDSSDVRKNLDYSHHNEEINIFTIAHKLEKEVCTRHYFAGEYNGLGNVAAENDPVVRSNIDVTRYFSDLLSLYRRPGNYYQSPSLPSVSSRNPYQSPPIDVSNAVPRSLAPPITSDPTLNGDENNEMIRDEDDASQHLAQSPSMLRNPFNQHQESSQPHAIRTPLSNVQTSTSNSHSSPMIPRNSIPEDIVIDGTVDLNDEEVQNVLAAILAHDRLSALQNESQSQ</sequence>
<protein>
    <recommendedName>
        <fullName evidence="3">RING-type domain-containing protein</fullName>
    </recommendedName>
</protein>
<evidence type="ECO:0000313" key="4">
    <source>
        <dbReference type="EMBL" id="KAK2952479.1"/>
    </source>
</evidence>
<dbReference type="EMBL" id="JARBJD010000103">
    <property type="protein sequence ID" value="KAK2952479.1"/>
    <property type="molecule type" value="Genomic_DNA"/>
</dbReference>
<dbReference type="CDD" id="cd16448">
    <property type="entry name" value="RING-H2"/>
    <property type="match status" value="1"/>
</dbReference>
<evidence type="ECO:0000259" key="3">
    <source>
        <dbReference type="PROSITE" id="PS50089"/>
    </source>
</evidence>
<dbReference type="InterPro" id="IPR013083">
    <property type="entry name" value="Znf_RING/FYVE/PHD"/>
</dbReference>
<keyword evidence="1" id="KW-0862">Zinc</keyword>
<dbReference type="PROSITE" id="PS50089">
    <property type="entry name" value="ZF_RING_2"/>
    <property type="match status" value="1"/>
</dbReference>
<keyword evidence="5" id="KW-1185">Reference proteome</keyword>
<accession>A0ABQ9XNV5</accession>